<feature type="region of interest" description="Disordered" evidence="5">
    <location>
        <begin position="386"/>
        <end position="461"/>
    </location>
</feature>
<keyword evidence="1 4" id="KW-0479">Metal-binding</keyword>
<evidence type="ECO:0000256" key="4">
    <source>
        <dbReference type="PROSITE-ProRule" id="PRU00723"/>
    </source>
</evidence>
<proteinExistence type="predicted"/>
<feature type="compositionally biased region" description="Basic and acidic residues" evidence="5">
    <location>
        <begin position="473"/>
        <end position="493"/>
    </location>
</feature>
<evidence type="ECO:0000256" key="1">
    <source>
        <dbReference type="ARBA" id="ARBA00022723"/>
    </source>
</evidence>
<evidence type="ECO:0000259" key="6">
    <source>
        <dbReference type="PROSITE" id="PS50103"/>
    </source>
</evidence>
<sequence>MSSGGFSFPPPPPPPPPQAGPPSFPGHAPTTPYNQNQRGRGAGGYQRGRGRGNAHRSGRGNHMGGPSHGPPHNMNFTPASGNRYGARSHPHPHTPPNHPSPEYNQQGPPVHYAPPQGQPNYPSVPPYAQPPSHLPPPQNAYSQPVPIQYPSRHPAPHPAAYNPPAPMHRHAPSPNHHPQPHVMPPPMRWGFENAIQSSPYPAPNLRAPKYGGYPDMRDSKPPHHPPRQSHDRHGSRPSQEYNSFPSTNQFNRGDKFANRANKRPYSNAFGGPQASSTRPTAPLPVPSFGSSLPSKPPPSVDATKKHRKKKRKYNQLGLTPQTEEHESSEEEDDVDEETKLSQTITTGELKFSYKGQTSTLQTPTDIATWIEERKKRYPTRARVEEHLKEAEEKKQAVKEAREAKRAKENALRQQKYADQEEARRLQEARMKKEKDKLDRKLLKEEQQQSLDPADAAAKAKLKAEKLRRKLMKEEKRVARAEAHAEKARLRAEASKIQTNGTLEGKTNADTTSSSAAEHVPTPTDSDTSKPALTAAEGTQADDQLAIGEPQQEPPASKLEHICPIDESQAPITEHVANNVEPKAPETTGTIEHTPQVNGHTSPPGVTSNNLSSDLEVSDSLSSPSDDDSDLDDETTSSGSDSSSGDDDDSTSSEPEQATIRREQPDRVLPPARQQKSLCRQFAKTGQCRRGNRCKFLHEASDKTKAAARLSASTQDKKGKKSLFQALVSREKEEEDRRVMQAISWLGQRGVLDEPATDAAQEVHEEPPPAT</sequence>
<dbReference type="InterPro" id="IPR000571">
    <property type="entry name" value="Znf_CCCH"/>
</dbReference>
<feature type="compositionally biased region" description="Basic and acidic residues" evidence="5">
    <location>
        <begin position="386"/>
        <end position="446"/>
    </location>
</feature>
<feature type="zinc finger region" description="C3H1-type" evidence="4">
    <location>
        <begin position="672"/>
        <end position="700"/>
    </location>
</feature>
<feature type="compositionally biased region" description="Acidic residues" evidence="5">
    <location>
        <begin position="624"/>
        <end position="634"/>
    </location>
</feature>
<dbReference type="Gene3D" id="4.10.1000.10">
    <property type="entry name" value="Zinc finger, CCCH-type"/>
    <property type="match status" value="1"/>
</dbReference>
<reference evidence="7" key="1">
    <citation type="submission" date="2010-03" db="EMBL/GenBank/DDBJ databases">
        <title>Annotation of Blastomyces dermatitidis strain ATCC 18188.</title>
        <authorList>
            <consortium name="The Broad Institute Genome Sequencing Platform"/>
            <consortium name="Broad Institute Genome Sequencing Center for Infectious Disease."/>
            <person name="Cuomo C."/>
            <person name="Klein B."/>
            <person name="Sullivan T."/>
            <person name="Heitman J."/>
            <person name="Young S."/>
            <person name="Zeng Q."/>
            <person name="Gargeya S."/>
            <person name="Alvarado L."/>
            <person name="Berlin A.M."/>
            <person name="Chapman S.B."/>
            <person name="Chen Z."/>
            <person name="Freedman E."/>
            <person name="Gellesch M."/>
            <person name="Goldberg J."/>
            <person name="Griggs A."/>
            <person name="Gujja S."/>
            <person name="Heilman E."/>
            <person name="Heiman D."/>
            <person name="Howarth C."/>
            <person name="Mehta T."/>
            <person name="Neiman D."/>
            <person name="Pearson M."/>
            <person name="Roberts A."/>
            <person name="Saif S."/>
            <person name="Shea T."/>
            <person name="Shenoy N."/>
            <person name="Sisk P."/>
            <person name="Stolte C."/>
            <person name="Sykes S."/>
            <person name="White J."/>
            <person name="Yandava C."/>
            <person name="Haas B."/>
            <person name="Nusbaum C."/>
            <person name="Birren B."/>
        </authorList>
    </citation>
    <scope>NUCLEOTIDE SEQUENCE [LARGE SCALE GENOMIC DNA]</scope>
    <source>
        <strain evidence="7">ATCC 18188</strain>
    </source>
</reference>
<keyword evidence="2 4" id="KW-0863">Zinc-finger</keyword>
<dbReference type="HOGENOM" id="CLU_030447_0_0_1"/>
<dbReference type="AlphaFoldDB" id="F2TN19"/>
<feature type="domain" description="C3H1-type" evidence="6">
    <location>
        <begin position="672"/>
        <end position="700"/>
    </location>
</feature>
<gene>
    <name evidence="7" type="ORF">BDDG_07577</name>
</gene>
<dbReference type="GO" id="GO:0005634">
    <property type="term" value="C:nucleus"/>
    <property type="evidence" value="ECO:0007669"/>
    <property type="project" value="TreeGrafter"/>
</dbReference>
<dbReference type="InterPro" id="IPR019496">
    <property type="entry name" value="NUFIP1_cons_dom"/>
</dbReference>
<feature type="region of interest" description="Disordered" evidence="5">
    <location>
        <begin position="746"/>
        <end position="770"/>
    </location>
</feature>
<name>F2TN19_AJEDA</name>
<dbReference type="CDD" id="cd06503">
    <property type="entry name" value="ATP-synt_Fo_b"/>
    <property type="match status" value="1"/>
</dbReference>
<dbReference type="OrthoDB" id="273070at2759"/>
<feature type="compositionally biased region" description="Low complexity" evidence="5">
    <location>
        <begin position="611"/>
        <end position="623"/>
    </location>
</feature>
<evidence type="ECO:0000256" key="3">
    <source>
        <dbReference type="ARBA" id="ARBA00022833"/>
    </source>
</evidence>
<evidence type="ECO:0000313" key="7">
    <source>
        <dbReference type="EMBL" id="EGE84632.1"/>
    </source>
</evidence>
<feature type="region of interest" description="Disordered" evidence="5">
    <location>
        <begin position="1"/>
        <end position="347"/>
    </location>
</feature>
<evidence type="ECO:0000256" key="2">
    <source>
        <dbReference type="ARBA" id="ARBA00022771"/>
    </source>
</evidence>
<keyword evidence="3 4" id="KW-0862">Zinc</keyword>
<dbReference type="PANTHER" id="PTHR13309">
    <property type="entry name" value="NUCLEAR FRAGILE X MENTAL RETARDATION PROTEIN INTERACTING PROTEIN 1"/>
    <property type="match status" value="1"/>
</dbReference>
<feature type="compositionally biased region" description="Basic residues" evidence="5">
    <location>
        <begin position="48"/>
        <end position="59"/>
    </location>
</feature>
<dbReference type="SUPFAM" id="SSF90229">
    <property type="entry name" value="CCCH zinc finger"/>
    <property type="match status" value="1"/>
</dbReference>
<dbReference type="GO" id="GO:0008270">
    <property type="term" value="F:zinc ion binding"/>
    <property type="evidence" value="ECO:0007669"/>
    <property type="project" value="UniProtKB-KW"/>
</dbReference>
<feature type="compositionally biased region" description="Pro residues" evidence="5">
    <location>
        <begin position="8"/>
        <end position="24"/>
    </location>
</feature>
<dbReference type="InterPro" id="IPR036855">
    <property type="entry name" value="Znf_CCCH_sf"/>
</dbReference>
<feature type="compositionally biased region" description="Pro residues" evidence="5">
    <location>
        <begin position="175"/>
        <end position="187"/>
    </location>
</feature>
<dbReference type="PANTHER" id="PTHR13309:SF0">
    <property type="entry name" value="FMR1-INTERACTING PROTEIN NUFIP1"/>
    <property type="match status" value="1"/>
</dbReference>
<dbReference type="InterPro" id="IPR039136">
    <property type="entry name" value="NUFIP1-like"/>
</dbReference>
<feature type="compositionally biased region" description="Polar residues" evidence="5">
    <location>
        <begin position="236"/>
        <end position="251"/>
    </location>
</feature>
<feature type="compositionally biased region" description="Polar residues" evidence="5">
    <location>
        <begin position="586"/>
        <end position="610"/>
    </location>
</feature>
<dbReference type="Proteomes" id="UP000007802">
    <property type="component" value="Unassembled WGS sequence"/>
</dbReference>
<dbReference type="Pfam" id="PF10453">
    <property type="entry name" value="NUFIP1"/>
    <property type="match status" value="1"/>
</dbReference>
<feature type="region of interest" description="Disordered" evidence="5">
    <location>
        <begin position="473"/>
        <end position="675"/>
    </location>
</feature>
<protein>
    <submittedName>
        <fullName evidence="7">CCCH zinc finger protein</fullName>
    </submittedName>
</protein>
<feature type="compositionally biased region" description="Basic residues" evidence="5">
    <location>
        <begin position="304"/>
        <end position="313"/>
    </location>
</feature>
<dbReference type="GO" id="GO:0000492">
    <property type="term" value="P:box C/D snoRNP assembly"/>
    <property type="evidence" value="ECO:0007669"/>
    <property type="project" value="TreeGrafter"/>
</dbReference>
<dbReference type="Pfam" id="PF00642">
    <property type="entry name" value="zf-CCCH"/>
    <property type="match status" value="1"/>
</dbReference>
<feature type="compositionally biased region" description="Basic and acidic residues" evidence="5">
    <location>
        <begin position="760"/>
        <end position="770"/>
    </location>
</feature>
<organism evidence="7">
    <name type="scientific">Ajellomyces dermatitidis (strain ATCC 18188 / CBS 674.68)</name>
    <name type="common">Blastomyces dermatitidis</name>
    <dbReference type="NCBI Taxonomy" id="653446"/>
    <lineage>
        <taxon>Eukaryota</taxon>
        <taxon>Fungi</taxon>
        <taxon>Dikarya</taxon>
        <taxon>Ascomycota</taxon>
        <taxon>Pezizomycotina</taxon>
        <taxon>Eurotiomycetes</taxon>
        <taxon>Eurotiomycetidae</taxon>
        <taxon>Onygenales</taxon>
        <taxon>Ajellomycetaceae</taxon>
        <taxon>Blastomyces</taxon>
    </lineage>
</organism>
<evidence type="ECO:0000256" key="5">
    <source>
        <dbReference type="SAM" id="MobiDB-lite"/>
    </source>
</evidence>
<dbReference type="PROSITE" id="PS50103">
    <property type="entry name" value="ZF_C3H1"/>
    <property type="match status" value="1"/>
</dbReference>
<feature type="compositionally biased region" description="Pro residues" evidence="5">
    <location>
        <begin position="122"/>
        <end position="138"/>
    </location>
</feature>
<dbReference type="SMART" id="SM00356">
    <property type="entry name" value="ZnF_C3H1"/>
    <property type="match status" value="1"/>
</dbReference>
<dbReference type="GO" id="GO:0003723">
    <property type="term" value="F:RNA binding"/>
    <property type="evidence" value="ECO:0007669"/>
    <property type="project" value="InterPro"/>
</dbReference>
<accession>F2TN19</accession>
<dbReference type="EMBL" id="GG749474">
    <property type="protein sequence ID" value="EGE84632.1"/>
    <property type="molecule type" value="Genomic_DNA"/>
</dbReference>
<feature type="compositionally biased region" description="Acidic residues" evidence="5">
    <location>
        <begin position="326"/>
        <end position="336"/>
    </location>
</feature>